<dbReference type="Pfam" id="PF00132">
    <property type="entry name" value="Hexapep"/>
    <property type="match status" value="1"/>
</dbReference>
<dbReference type="Gene3D" id="2.160.10.10">
    <property type="entry name" value="Hexapeptide repeat proteins"/>
    <property type="match status" value="1"/>
</dbReference>
<evidence type="ECO:0000256" key="1">
    <source>
        <dbReference type="ARBA" id="ARBA00022679"/>
    </source>
</evidence>
<gene>
    <name evidence="4" type="ORF">ebA5875</name>
</gene>
<dbReference type="RefSeq" id="WP_011239130.1">
    <property type="nucleotide sequence ID" value="NC_006513.1"/>
</dbReference>
<keyword evidence="3" id="KW-0012">Acyltransferase</keyword>
<protein>
    <submittedName>
        <fullName evidence="4">Similar to galactoside O-acetyltransferase</fullName>
    </submittedName>
</protein>
<dbReference type="Proteomes" id="UP000006552">
    <property type="component" value="Chromosome"/>
</dbReference>
<proteinExistence type="predicted"/>
<dbReference type="HOGENOM" id="CLU_051638_7_3_4"/>
<accession>Q5NZP7</accession>
<dbReference type="eggNOG" id="COG0110">
    <property type="taxonomic scope" value="Bacteria"/>
</dbReference>
<dbReference type="AlphaFoldDB" id="Q5NZP7"/>
<dbReference type="CDD" id="cd03349">
    <property type="entry name" value="LbH_XAT"/>
    <property type="match status" value="1"/>
</dbReference>
<dbReference type="InterPro" id="IPR001451">
    <property type="entry name" value="Hexapep"/>
</dbReference>
<dbReference type="PANTHER" id="PTHR23416">
    <property type="entry name" value="SIALIC ACID SYNTHASE-RELATED"/>
    <property type="match status" value="1"/>
</dbReference>
<dbReference type="InterPro" id="IPR011004">
    <property type="entry name" value="Trimer_LpxA-like_sf"/>
</dbReference>
<evidence type="ECO:0000256" key="2">
    <source>
        <dbReference type="ARBA" id="ARBA00022737"/>
    </source>
</evidence>
<name>Q5NZP7_AROAE</name>
<keyword evidence="1" id="KW-0808">Transferase</keyword>
<dbReference type="KEGG" id="eba:ebA5875"/>
<organism evidence="4 5">
    <name type="scientific">Aromatoleum aromaticum (strain DSM 19018 / LMG 30748 / EbN1)</name>
    <name type="common">Azoarcus sp. (strain EbN1)</name>
    <dbReference type="NCBI Taxonomy" id="76114"/>
    <lineage>
        <taxon>Bacteria</taxon>
        <taxon>Pseudomonadati</taxon>
        <taxon>Pseudomonadota</taxon>
        <taxon>Betaproteobacteria</taxon>
        <taxon>Rhodocyclales</taxon>
        <taxon>Rhodocyclaceae</taxon>
        <taxon>Aromatoleum</taxon>
    </lineage>
</organism>
<dbReference type="SUPFAM" id="SSF51161">
    <property type="entry name" value="Trimeric LpxA-like enzymes"/>
    <property type="match status" value="1"/>
</dbReference>
<dbReference type="PROSITE" id="PS00101">
    <property type="entry name" value="HEXAPEP_TRANSFERASES"/>
    <property type="match status" value="1"/>
</dbReference>
<sequence length="191" mass="20907">MQPIRRFCIAISTLIDRSAGALKSVLAKVYRHRFHQSGRNLSFDPLGVYSYDNITIGNNVNLGYRPILIASRSQIVIGDNVMFGPEVTIRGGNHRTDIIGRYMIDIRDNEKRPSEDPGVVIENDVWIGTRAVVLAGVTIGKGAIVAAGAVVTKSVPPYAIAGGNPAKIIRMRWAADEIAEHERLLAMRTNS</sequence>
<dbReference type="InterPro" id="IPR051159">
    <property type="entry name" value="Hexapeptide_acetyltransf"/>
</dbReference>
<dbReference type="GO" id="GO:0016746">
    <property type="term" value="F:acyltransferase activity"/>
    <property type="evidence" value="ECO:0007669"/>
    <property type="project" value="UniProtKB-KW"/>
</dbReference>
<reference evidence="4 5" key="1">
    <citation type="journal article" date="2005" name="Arch. Microbiol.">
        <title>The genome sequence of an anaerobic aromatic-degrading denitrifying bacterium, strain EbN1.</title>
        <authorList>
            <person name="Rabus R."/>
            <person name="Kube M."/>
            <person name="Heider J."/>
            <person name="Beck A."/>
            <person name="Heitmann K."/>
            <person name="Widdel F."/>
            <person name="Reinhardt R."/>
        </authorList>
    </citation>
    <scope>NUCLEOTIDE SEQUENCE [LARGE SCALE GENOMIC DNA]</scope>
    <source>
        <strain evidence="4 5">EbN1</strain>
    </source>
</reference>
<dbReference type="InterPro" id="IPR018357">
    <property type="entry name" value="Hexapep_transf_CS"/>
</dbReference>
<evidence type="ECO:0000313" key="4">
    <source>
        <dbReference type="EMBL" id="CAI09467.1"/>
    </source>
</evidence>
<dbReference type="OrthoDB" id="9815592at2"/>
<keyword evidence="2" id="KW-0677">Repeat</keyword>
<evidence type="ECO:0000313" key="5">
    <source>
        <dbReference type="Proteomes" id="UP000006552"/>
    </source>
</evidence>
<evidence type="ECO:0000256" key="3">
    <source>
        <dbReference type="ARBA" id="ARBA00023315"/>
    </source>
</evidence>
<dbReference type="STRING" id="76114.ebA5875"/>
<keyword evidence="5" id="KW-1185">Reference proteome</keyword>
<dbReference type="EMBL" id="CR555306">
    <property type="protein sequence ID" value="CAI09467.1"/>
    <property type="molecule type" value="Genomic_DNA"/>
</dbReference>